<organism evidence="2 3">
    <name type="scientific">Bacillus manliponensis</name>
    <dbReference type="NCBI Taxonomy" id="574376"/>
    <lineage>
        <taxon>Bacteria</taxon>
        <taxon>Bacillati</taxon>
        <taxon>Bacillota</taxon>
        <taxon>Bacilli</taxon>
        <taxon>Bacillales</taxon>
        <taxon>Bacillaceae</taxon>
        <taxon>Bacillus</taxon>
        <taxon>Bacillus cereus group</taxon>
    </lineage>
</organism>
<reference evidence="2 3" key="1">
    <citation type="submission" date="2014-06" db="EMBL/GenBank/DDBJ databases">
        <title>Draft genome sequence of Bacillus manliponensis JCM 15802 (MCCC 1A00708).</title>
        <authorList>
            <person name="Lai Q."/>
            <person name="Liu Y."/>
            <person name="Shao Z."/>
        </authorList>
    </citation>
    <scope>NUCLEOTIDE SEQUENCE [LARGE SCALE GENOMIC DNA]</scope>
    <source>
        <strain evidence="2 3">JCM 15802</strain>
    </source>
</reference>
<dbReference type="Gene3D" id="3.50.50.60">
    <property type="entry name" value="FAD/NAD(P)-binding domain"/>
    <property type="match status" value="1"/>
</dbReference>
<dbReference type="GO" id="GO:0050660">
    <property type="term" value="F:flavin adenine dinucleotide binding"/>
    <property type="evidence" value="ECO:0007669"/>
    <property type="project" value="InterPro"/>
</dbReference>
<dbReference type="GO" id="GO:0004506">
    <property type="term" value="F:squalene monooxygenase activity"/>
    <property type="evidence" value="ECO:0007669"/>
    <property type="project" value="InterPro"/>
</dbReference>
<feature type="domain" description="Squalene epoxidase" evidence="1">
    <location>
        <begin position="246"/>
        <end position="348"/>
    </location>
</feature>
<protein>
    <submittedName>
        <fullName evidence="2">Glutamate synthase</fullName>
    </submittedName>
</protein>
<accession>A0A073K0K2</accession>
<dbReference type="Pfam" id="PF08491">
    <property type="entry name" value="SE"/>
    <property type="match status" value="1"/>
</dbReference>
<dbReference type="PANTHER" id="PTHR43422">
    <property type="entry name" value="THIAMINE THIAZOLE SYNTHASE"/>
    <property type="match status" value="1"/>
</dbReference>
<dbReference type="RefSeq" id="WP_034638313.1">
    <property type="nucleotide sequence ID" value="NZ_CBCSJC010000007.1"/>
</dbReference>
<comment type="caution">
    <text evidence="2">The sequence shown here is derived from an EMBL/GenBank/DDBJ whole genome shotgun (WGS) entry which is preliminary data.</text>
</comment>
<dbReference type="Proteomes" id="UP000027822">
    <property type="component" value="Unassembled WGS sequence"/>
</dbReference>
<dbReference type="GO" id="GO:0016020">
    <property type="term" value="C:membrane"/>
    <property type="evidence" value="ECO:0007669"/>
    <property type="project" value="InterPro"/>
</dbReference>
<evidence type="ECO:0000313" key="2">
    <source>
        <dbReference type="EMBL" id="KEK20020.1"/>
    </source>
</evidence>
<keyword evidence="3" id="KW-1185">Reference proteome</keyword>
<name>A0A073K0K2_9BACI</name>
<proteinExistence type="predicted"/>
<dbReference type="STRING" id="574376.BAMA_19900"/>
<dbReference type="PANTHER" id="PTHR43422:SF3">
    <property type="entry name" value="THIAMINE THIAZOLE SYNTHASE"/>
    <property type="match status" value="1"/>
</dbReference>
<dbReference type="SUPFAM" id="SSF51905">
    <property type="entry name" value="FAD/NAD(P)-binding domain"/>
    <property type="match status" value="1"/>
</dbReference>
<dbReference type="InterPro" id="IPR013698">
    <property type="entry name" value="Squalene_epoxidase"/>
</dbReference>
<sequence length="440" mass="50832">MRNKAIVIGGSIAGKLAAKALSDFFKEVVILEAGEQRKEESARKQVPQSNHIHVLLATGAEELEKLFPNIKNELIELGSITSNVTQDIKWYHFGELKHRFKGDINIIQQSRLMLEQHIQYRTEAISNIIIQNGKVVEKLIMDDQRIKVCGITVKCLETGIQENMYADLVVDASGFHSKNISWLQEHKINVKEEKIKIDLSYSTRMFRLKENYCIDGKVIYVTPKLPEIPYGAIIQKLEKNKYFLTYIGYANERLPKNEEGFYDFSKKMALPDILEFLQHAEAISDISMYKVPYQVRKQFEKTKNVPAGFLVMGDAHTRFDPIYGQGMTIAAMESIELQKCLQQLNKIDKKFTQIFYASIAKIVDIPWEMTTTEIFRHPELRGDLSVKQKFQQWYTKKVYEVAATNEEVYSRLAKVIHLLCKPTHLFHPKVLFAVLLHKKN</sequence>
<evidence type="ECO:0000259" key="1">
    <source>
        <dbReference type="Pfam" id="PF08491"/>
    </source>
</evidence>
<gene>
    <name evidence="2" type="ORF">BAMA_19900</name>
</gene>
<dbReference type="OrthoDB" id="9790035at2"/>
<dbReference type="eggNOG" id="COG0654">
    <property type="taxonomic scope" value="Bacteria"/>
</dbReference>
<dbReference type="AlphaFoldDB" id="A0A073K0K2"/>
<dbReference type="InterPro" id="IPR036188">
    <property type="entry name" value="FAD/NAD-bd_sf"/>
</dbReference>
<dbReference type="EMBL" id="JOTN01000005">
    <property type="protein sequence ID" value="KEK20020.1"/>
    <property type="molecule type" value="Genomic_DNA"/>
</dbReference>
<evidence type="ECO:0000313" key="3">
    <source>
        <dbReference type="Proteomes" id="UP000027822"/>
    </source>
</evidence>